<keyword evidence="2" id="KW-0732">Signal</keyword>
<name>A0A8J3L8I3_9ACTN</name>
<reference evidence="3 4" key="1">
    <citation type="submission" date="2021-01" db="EMBL/GenBank/DDBJ databases">
        <title>Whole genome shotgun sequence of Catellatospora coxensis NBRC 107359.</title>
        <authorList>
            <person name="Komaki H."/>
            <person name="Tamura T."/>
        </authorList>
    </citation>
    <scope>NUCLEOTIDE SEQUENCE [LARGE SCALE GENOMIC DNA]</scope>
    <source>
        <strain evidence="3 4">NBRC 107359</strain>
    </source>
</reference>
<keyword evidence="1" id="KW-1133">Transmembrane helix</keyword>
<evidence type="ECO:0000256" key="2">
    <source>
        <dbReference type="SAM" id="SignalP"/>
    </source>
</evidence>
<evidence type="ECO:0000313" key="3">
    <source>
        <dbReference type="EMBL" id="GIG10431.1"/>
    </source>
</evidence>
<keyword evidence="4" id="KW-1185">Reference proteome</keyword>
<keyword evidence="1" id="KW-0812">Transmembrane</keyword>
<organism evidence="3 4">
    <name type="scientific">Catellatospora coxensis</name>
    <dbReference type="NCBI Taxonomy" id="310354"/>
    <lineage>
        <taxon>Bacteria</taxon>
        <taxon>Bacillati</taxon>
        <taxon>Actinomycetota</taxon>
        <taxon>Actinomycetes</taxon>
        <taxon>Micromonosporales</taxon>
        <taxon>Micromonosporaceae</taxon>
        <taxon>Catellatospora</taxon>
    </lineage>
</organism>
<dbReference type="AlphaFoldDB" id="A0A8J3L8I3"/>
<feature type="transmembrane region" description="Helical" evidence="1">
    <location>
        <begin position="420"/>
        <end position="438"/>
    </location>
</feature>
<gene>
    <name evidence="3" type="ORF">Cco03nite_71310</name>
</gene>
<evidence type="ECO:0000313" key="4">
    <source>
        <dbReference type="Proteomes" id="UP000630887"/>
    </source>
</evidence>
<keyword evidence="1" id="KW-0472">Membrane</keyword>
<dbReference type="Proteomes" id="UP000630887">
    <property type="component" value="Unassembled WGS sequence"/>
</dbReference>
<dbReference type="RefSeq" id="WP_203698373.1">
    <property type="nucleotide sequence ID" value="NZ_BONI01000088.1"/>
</dbReference>
<feature type="chain" id="PRO_5039015306" evidence="2">
    <location>
        <begin position="35"/>
        <end position="449"/>
    </location>
</feature>
<protein>
    <submittedName>
        <fullName evidence="3">Uncharacterized protein</fullName>
    </submittedName>
</protein>
<evidence type="ECO:0000256" key="1">
    <source>
        <dbReference type="SAM" id="Phobius"/>
    </source>
</evidence>
<proteinExistence type="predicted"/>
<accession>A0A8J3L8I3</accession>
<feature type="signal peptide" evidence="2">
    <location>
        <begin position="1"/>
        <end position="34"/>
    </location>
</feature>
<dbReference type="EMBL" id="BONI01000088">
    <property type="protein sequence ID" value="GIG10431.1"/>
    <property type="molecule type" value="Genomic_DNA"/>
</dbReference>
<sequence length="449" mass="44415">MNVRTIQRSGAALAAITVALGVALLPATASPAAAPCPAEFTATAQSDLLRLRLLDLPVLRGRPLAALNLATAAGTVDSKAQQGTSVARASFADAELLGIDPGKVLAAQSDASAAGTAGPREAQLAALTVPGLLEAEAGTLTSDASWRPGYRCGQTGPLTRASINVASLTLLPGSSGRVSAAAADGSAASTSLLRIGSAGAAQTFTELVRLADGRVGVAAGAGGSLASVSLFEGTGAEVAVKVVSQPKLMVVAAGRKAGSLVEHQPAVLQVTAGGRPVASLSAENTTADVFVDASLRGGTARPSLLSVQVSIGEVSRNVTDSAVAAEAATLRLKVSLGRVVLLDAALGHLQVKATSAKPWAATAPAAARRDTGAAGRPNATVVTGRQAEVVAATPAGAAPELNAVALTEPQPGFAERDRTIGPAVVAALALAVGAGLLIRGRRRLRGATD</sequence>
<comment type="caution">
    <text evidence="3">The sequence shown here is derived from an EMBL/GenBank/DDBJ whole genome shotgun (WGS) entry which is preliminary data.</text>
</comment>